<feature type="domain" description="HTH tetR-type" evidence="4">
    <location>
        <begin position="1"/>
        <end position="58"/>
    </location>
</feature>
<dbReference type="PROSITE" id="PS50977">
    <property type="entry name" value="HTH_TETR_2"/>
    <property type="match status" value="1"/>
</dbReference>
<comment type="caution">
    <text evidence="6">The sequence shown here is derived from an EMBL/GenBank/DDBJ whole genome shotgun (WGS) entry which is preliminary data.</text>
</comment>
<dbReference type="PRINTS" id="PR00455">
    <property type="entry name" value="HTHTETR"/>
</dbReference>
<dbReference type="PANTHER" id="PTHR43479">
    <property type="entry name" value="ACREF/ENVCD OPERON REPRESSOR-RELATED"/>
    <property type="match status" value="1"/>
</dbReference>
<dbReference type="SUPFAM" id="SSF46689">
    <property type="entry name" value="Homeodomain-like"/>
    <property type="match status" value="1"/>
</dbReference>
<dbReference type="SUPFAM" id="SSF48498">
    <property type="entry name" value="Tetracyclin repressor-like, C-terminal domain"/>
    <property type="match status" value="1"/>
</dbReference>
<dbReference type="OrthoDB" id="9812134at2"/>
<keyword evidence="8" id="KW-1185">Reference proteome</keyword>
<organism evidence="6 7">
    <name type="scientific">Siminovitchia terrae</name>
    <name type="common">Bacillus terrae</name>
    <dbReference type="NCBI Taxonomy" id="1914933"/>
    <lineage>
        <taxon>Bacteria</taxon>
        <taxon>Bacillati</taxon>
        <taxon>Bacillota</taxon>
        <taxon>Bacilli</taxon>
        <taxon>Bacillales</taxon>
        <taxon>Bacillaceae</taxon>
        <taxon>Siminovitchia</taxon>
    </lineage>
</organism>
<evidence type="ECO:0000256" key="3">
    <source>
        <dbReference type="PROSITE-ProRule" id="PRU00335"/>
    </source>
</evidence>
<dbReference type="AlphaFoldDB" id="A0A429XC53"/>
<proteinExistence type="predicted"/>
<dbReference type="Gene3D" id="1.10.10.60">
    <property type="entry name" value="Homeodomain-like"/>
    <property type="match status" value="1"/>
</dbReference>
<keyword evidence="2 3" id="KW-0238">DNA-binding</keyword>
<keyword evidence="1" id="KW-0678">Repressor</keyword>
<dbReference type="EMBL" id="BORJ01000010">
    <property type="protein sequence ID" value="GIN97678.1"/>
    <property type="molecule type" value="Genomic_DNA"/>
</dbReference>
<dbReference type="Proteomes" id="UP000287296">
    <property type="component" value="Unassembled WGS sequence"/>
</dbReference>
<evidence type="ECO:0000256" key="1">
    <source>
        <dbReference type="ARBA" id="ARBA00022491"/>
    </source>
</evidence>
<dbReference type="PROSITE" id="PS01081">
    <property type="entry name" value="HTH_TETR_1"/>
    <property type="match status" value="1"/>
</dbReference>
<dbReference type="InterPro" id="IPR036271">
    <property type="entry name" value="Tet_transcr_reg_TetR-rel_C_sf"/>
</dbReference>
<evidence type="ECO:0000256" key="2">
    <source>
        <dbReference type="ARBA" id="ARBA00023125"/>
    </source>
</evidence>
<accession>A0A429XC53</accession>
<dbReference type="Proteomes" id="UP000680670">
    <property type="component" value="Unassembled WGS sequence"/>
</dbReference>
<evidence type="ECO:0000313" key="7">
    <source>
        <dbReference type="Proteomes" id="UP000287296"/>
    </source>
</evidence>
<feature type="DNA-binding region" description="H-T-H motif" evidence="3">
    <location>
        <begin position="21"/>
        <end position="40"/>
    </location>
</feature>
<evidence type="ECO:0000313" key="8">
    <source>
        <dbReference type="Proteomes" id="UP000680670"/>
    </source>
</evidence>
<dbReference type="GO" id="GO:0003677">
    <property type="term" value="F:DNA binding"/>
    <property type="evidence" value="ECO:0007669"/>
    <property type="project" value="UniProtKB-UniRule"/>
</dbReference>
<reference evidence="6 7" key="1">
    <citation type="submission" date="2018-12" db="EMBL/GenBank/DDBJ databases">
        <authorList>
            <person name="Sun L."/>
            <person name="Chen Z."/>
        </authorList>
    </citation>
    <scope>NUCLEOTIDE SEQUENCE [LARGE SCALE GENOMIC DNA]</scope>
    <source>
        <strain evidence="6 7">LMG 29736</strain>
    </source>
</reference>
<dbReference type="RefSeq" id="WP_120114779.1">
    <property type="nucleotide sequence ID" value="NZ_BORI01000005.1"/>
</dbReference>
<evidence type="ECO:0000259" key="4">
    <source>
        <dbReference type="PROSITE" id="PS50977"/>
    </source>
</evidence>
<name>A0A429XC53_SIMTE</name>
<dbReference type="InterPro" id="IPR009057">
    <property type="entry name" value="Homeodomain-like_sf"/>
</dbReference>
<dbReference type="Pfam" id="PF00440">
    <property type="entry name" value="TetR_N"/>
    <property type="match status" value="1"/>
</dbReference>
<dbReference type="InterPro" id="IPR001647">
    <property type="entry name" value="HTH_TetR"/>
</dbReference>
<sequence length="187" mass="21990">MKDRIMQAFVDEVKDKGIKFTMDDLAGRLGISKRTLYEHFSSKIEILDAIIELTITEFDEKTDAIIQDKSLTLLEKIKAAIMVVPKYDEFYDLQILEQMKKYYPKQWERMNHSLEEWEALKKLLEQGIEEGLIKEQNVELLMRLVIDATNLTLDQRFIWENRITVQEAMDGIVNVLLFGMVEKDARL</sequence>
<dbReference type="EMBL" id="QYTW02000002">
    <property type="protein sequence ID" value="RST61038.1"/>
    <property type="molecule type" value="Genomic_DNA"/>
</dbReference>
<gene>
    <name evidence="6" type="ORF">D5F11_003000</name>
    <name evidence="5" type="ORF">J6TS1_35480</name>
</gene>
<dbReference type="Gene3D" id="1.10.357.10">
    <property type="entry name" value="Tetracycline Repressor, domain 2"/>
    <property type="match status" value="1"/>
</dbReference>
<dbReference type="PANTHER" id="PTHR43479:SF11">
    <property type="entry name" value="ACREF_ENVCD OPERON REPRESSOR-RELATED"/>
    <property type="match status" value="1"/>
</dbReference>
<reference evidence="5 8" key="2">
    <citation type="submission" date="2021-03" db="EMBL/GenBank/DDBJ databases">
        <title>Antimicrobial resistance genes in bacteria isolated from Japanese honey, and their potential for conferring macrolide and lincosamide resistance in the American foulbrood pathogen Paenibacillus larvae.</title>
        <authorList>
            <person name="Okamoto M."/>
            <person name="Kumagai M."/>
            <person name="Kanamori H."/>
            <person name="Takamatsu D."/>
        </authorList>
    </citation>
    <scope>NUCLEOTIDE SEQUENCE [LARGE SCALE GENOMIC DNA]</scope>
    <source>
        <strain evidence="5 8">J6TS1</strain>
    </source>
</reference>
<dbReference type="InterPro" id="IPR050624">
    <property type="entry name" value="HTH-type_Tx_Regulator"/>
</dbReference>
<evidence type="ECO:0000313" key="6">
    <source>
        <dbReference type="EMBL" id="RST61038.1"/>
    </source>
</evidence>
<dbReference type="InterPro" id="IPR023772">
    <property type="entry name" value="DNA-bd_HTH_TetR-type_CS"/>
</dbReference>
<evidence type="ECO:0000313" key="5">
    <source>
        <dbReference type="EMBL" id="GIN97678.1"/>
    </source>
</evidence>
<protein>
    <submittedName>
        <fullName evidence="5">TetR family transcriptional regulator</fullName>
    </submittedName>
    <submittedName>
        <fullName evidence="6">TetR/AcrR family transcriptional regulator</fullName>
    </submittedName>
</protein>